<dbReference type="VEuPathDB" id="FungiDB:G647_03215"/>
<organism evidence="1 2">
    <name type="scientific">Cladophialophora carrionii CBS 160.54</name>
    <dbReference type="NCBI Taxonomy" id="1279043"/>
    <lineage>
        <taxon>Eukaryota</taxon>
        <taxon>Fungi</taxon>
        <taxon>Dikarya</taxon>
        <taxon>Ascomycota</taxon>
        <taxon>Pezizomycotina</taxon>
        <taxon>Eurotiomycetes</taxon>
        <taxon>Chaetothyriomycetidae</taxon>
        <taxon>Chaetothyriales</taxon>
        <taxon>Herpotrichiellaceae</taxon>
        <taxon>Cladophialophora</taxon>
    </lineage>
</organism>
<evidence type="ECO:0000313" key="2">
    <source>
        <dbReference type="Proteomes" id="UP000030678"/>
    </source>
</evidence>
<protein>
    <submittedName>
        <fullName evidence="1">Uncharacterized protein</fullName>
    </submittedName>
</protein>
<name>V9DJF4_9EURO</name>
<dbReference type="HOGENOM" id="CLU_063480_0_0_1"/>
<dbReference type="RefSeq" id="XP_008725783.1">
    <property type="nucleotide sequence ID" value="XM_008727561.1"/>
</dbReference>
<dbReference type="EMBL" id="KB822703">
    <property type="protein sequence ID" value="ETI26438.1"/>
    <property type="molecule type" value="Genomic_DNA"/>
</dbReference>
<reference evidence="1 2" key="1">
    <citation type="submission" date="2013-03" db="EMBL/GenBank/DDBJ databases">
        <title>The Genome Sequence of Cladophialophora carrionii CBS 160.54.</title>
        <authorList>
            <consortium name="The Broad Institute Genomics Platform"/>
            <person name="Cuomo C."/>
            <person name="de Hoog S."/>
            <person name="Gorbushina A."/>
            <person name="Walker B."/>
            <person name="Young S.K."/>
            <person name="Zeng Q."/>
            <person name="Gargeya S."/>
            <person name="Fitzgerald M."/>
            <person name="Haas B."/>
            <person name="Abouelleil A."/>
            <person name="Allen A.W."/>
            <person name="Alvarado L."/>
            <person name="Arachchi H.M."/>
            <person name="Berlin A.M."/>
            <person name="Chapman S.B."/>
            <person name="Gainer-Dewar J."/>
            <person name="Goldberg J."/>
            <person name="Griggs A."/>
            <person name="Gujja S."/>
            <person name="Hansen M."/>
            <person name="Howarth C."/>
            <person name="Imamovic A."/>
            <person name="Ireland A."/>
            <person name="Larimer J."/>
            <person name="McCowan C."/>
            <person name="Murphy C."/>
            <person name="Pearson M."/>
            <person name="Poon T.W."/>
            <person name="Priest M."/>
            <person name="Roberts A."/>
            <person name="Saif S."/>
            <person name="Shea T."/>
            <person name="Sisk P."/>
            <person name="Sykes S."/>
            <person name="Wortman J."/>
            <person name="Nusbaum C."/>
            <person name="Birren B."/>
        </authorList>
    </citation>
    <scope>NUCLEOTIDE SEQUENCE [LARGE SCALE GENOMIC DNA]</scope>
    <source>
        <strain evidence="1 2">CBS 160.54</strain>
    </source>
</reference>
<gene>
    <name evidence="1" type="ORF">G647_03215</name>
</gene>
<accession>V9DJF4</accession>
<dbReference type="GeneID" id="19981708"/>
<sequence length="370" mass="42944">MSTSYNSAISGPLTLMTLPAEIRVQIWEYAIPQRWWYFAGPYRFDCHDHKKCSNARKEDNPSNRGGLSDPRCRCEFVKLHNERVSLSLLCKRAFPEIRSVLSKASITYETHHFMNVHLPSNCLGQVEEFIIPSNWLACCGPKSHFENVDLASSYPNLKRIYLKPDFTGSWGTIKFSDAIIDHIHRRLHDRSGRSQVDKVDLLSSVHTQHLNNGYTEQFYETLAILLDSDIAVHASYTYRLQVTERQGCRASLRRPRIVAPKILLNQRIHTNVIWDKSGIRLGEIPSLKHEWWYDEWVDATPTPRNMWYDSRCHDFGHGGWRVQTLGPGDIMRTTVHWAARPRSDEPRFEVGIIRDYKEVYHGHPLLYLGS</sequence>
<dbReference type="OrthoDB" id="4135929at2759"/>
<proteinExistence type="predicted"/>
<dbReference type="AlphaFoldDB" id="V9DJF4"/>
<dbReference type="Proteomes" id="UP000030678">
    <property type="component" value="Unassembled WGS sequence"/>
</dbReference>
<evidence type="ECO:0000313" key="1">
    <source>
        <dbReference type="EMBL" id="ETI26438.1"/>
    </source>
</evidence>